<dbReference type="Pfam" id="PF02825">
    <property type="entry name" value="WWE"/>
    <property type="match status" value="2"/>
</dbReference>
<feature type="region of interest" description="Disordered" evidence="8">
    <location>
        <begin position="76"/>
        <end position="95"/>
    </location>
</feature>
<dbReference type="KEGG" id="malb:109959882"/>
<proteinExistence type="inferred from homology"/>
<evidence type="ECO:0000256" key="5">
    <source>
        <dbReference type="ARBA" id="ARBA00023242"/>
    </source>
</evidence>
<dbReference type="Gene3D" id="3.30.720.50">
    <property type="match status" value="2"/>
</dbReference>
<dbReference type="GO" id="GO:0003950">
    <property type="term" value="F:NAD+ poly-ADP-ribosyltransferase activity"/>
    <property type="evidence" value="ECO:0007669"/>
    <property type="project" value="TreeGrafter"/>
</dbReference>
<feature type="compositionally biased region" description="Polar residues" evidence="8">
    <location>
        <begin position="83"/>
        <end position="94"/>
    </location>
</feature>
<evidence type="ECO:0000256" key="6">
    <source>
        <dbReference type="ARBA" id="ARBA00024347"/>
    </source>
</evidence>
<dbReference type="SUPFAM" id="SSF90229">
    <property type="entry name" value="CCCH zinc finger"/>
    <property type="match status" value="1"/>
</dbReference>
<dbReference type="Pfam" id="PF18044">
    <property type="entry name" value="zf-CCCH_4"/>
    <property type="match status" value="1"/>
</dbReference>
<reference evidence="11" key="2">
    <citation type="submission" date="2025-09" db="UniProtKB">
        <authorList>
            <consortium name="Ensembl"/>
        </authorList>
    </citation>
    <scope>IDENTIFICATION</scope>
</reference>
<evidence type="ECO:0000256" key="7">
    <source>
        <dbReference type="PROSITE-ProRule" id="PRU00723"/>
    </source>
</evidence>
<keyword evidence="2 7" id="KW-0479">Metal-binding</keyword>
<evidence type="ECO:0000256" key="8">
    <source>
        <dbReference type="SAM" id="MobiDB-lite"/>
    </source>
</evidence>
<dbReference type="InterPro" id="IPR037197">
    <property type="entry name" value="WWE_dom_sf"/>
</dbReference>
<evidence type="ECO:0000259" key="9">
    <source>
        <dbReference type="PROSITE" id="PS50103"/>
    </source>
</evidence>
<evidence type="ECO:0000313" key="12">
    <source>
        <dbReference type="Proteomes" id="UP000261600"/>
    </source>
</evidence>
<sequence length="348" mass="39878">MATAHQSDDETASESDLSDESGSDEESDEDTDCQPCKYYNKSRCRDGDRCPYLHVCKFYLEGNCRYGSACRLKHSRGGGKDLSASSCSVDQSTPRADPKLTNGQYYQWQFDDGGGWKDVANDHIIEAQYCLPHTKSIKLYNTPHGAVSIDFNRMRVYRKSLSVRRLDDGNTVWIWYCTVRRKWIKYGDMDSKGNPSPVKSADIESKFQTNPTSVFTFSIGGDTFEIRFREMRQVSKNKKRKVTRRPLYKQQQAGAGVSQLTSAVQNFSLGTTPQWQFEGDSGRWHHFKHRRGTSTECSVTSDDIERKYQENPQSIMTFNVKGHTYKLDLGAMTQTNLKTQHTRKIRRL</sequence>
<feature type="domain" description="C3H1-type" evidence="9">
    <location>
        <begin position="55"/>
        <end position="77"/>
    </location>
</feature>
<dbReference type="PROSITE" id="PS50103">
    <property type="entry name" value="ZF_C3H1"/>
    <property type="match status" value="2"/>
</dbReference>
<evidence type="ECO:0000256" key="4">
    <source>
        <dbReference type="ARBA" id="ARBA00022833"/>
    </source>
</evidence>
<evidence type="ECO:0000256" key="1">
    <source>
        <dbReference type="ARBA" id="ARBA00004123"/>
    </source>
</evidence>
<dbReference type="GeneID" id="109959882"/>
<dbReference type="PROSITE" id="PS50918">
    <property type="entry name" value="WWE"/>
    <property type="match status" value="2"/>
</dbReference>
<feature type="zinc finger region" description="C3H1-type" evidence="7">
    <location>
        <begin position="55"/>
        <end position="77"/>
    </location>
</feature>
<dbReference type="GO" id="GO:0008270">
    <property type="term" value="F:zinc ion binding"/>
    <property type="evidence" value="ECO:0007669"/>
    <property type="project" value="UniProtKB-KW"/>
</dbReference>
<dbReference type="InterPro" id="IPR004170">
    <property type="entry name" value="WWE_dom"/>
</dbReference>
<dbReference type="SMART" id="SM00356">
    <property type="entry name" value="ZnF_C3H1"/>
    <property type="match status" value="2"/>
</dbReference>
<evidence type="ECO:0000313" key="11">
    <source>
        <dbReference type="Ensembl" id="ENSMALP00000016683.1"/>
    </source>
</evidence>
<dbReference type="InterPro" id="IPR036855">
    <property type="entry name" value="Znf_CCCH_sf"/>
</dbReference>
<dbReference type="AlphaFoldDB" id="A0A3Q3JCA2"/>
<feature type="domain" description="WWE" evidence="10">
    <location>
        <begin position="259"/>
        <end position="347"/>
    </location>
</feature>
<keyword evidence="4 7" id="KW-0862">Zinc</keyword>
<dbReference type="Ensembl" id="ENSMALT00000017018.1">
    <property type="protein sequence ID" value="ENSMALP00000016683.1"/>
    <property type="gene ID" value="ENSMALG00000011694.1"/>
</dbReference>
<dbReference type="GO" id="GO:1990404">
    <property type="term" value="F:NAD+-protein mono-ADP-ribosyltransferase activity"/>
    <property type="evidence" value="ECO:0007669"/>
    <property type="project" value="TreeGrafter"/>
</dbReference>
<feature type="region of interest" description="Disordered" evidence="8">
    <location>
        <begin position="1"/>
        <end position="33"/>
    </location>
</feature>
<organism evidence="11 12">
    <name type="scientific">Monopterus albus</name>
    <name type="common">Swamp eel</name>
    <dbReference type="NCBI Taxonomy" id="43700"/>
    <lineage>
        <taxon>Eukaryota</taxon>
        <taxon>Metazoa</taxon>
        <taxon>Chordata</taxon>
        <taxon>Craniata</taxon>
        <taxon>Vertebrata</taxon>
        <taxon>Euteleostomi</taxon>
        <taxon>Actinopterygii</taxon>
        <taxon>Neopterygii</taxon>
        <taxon>Teleostei</taxon>
        <taxon>Neoteleostei</taxon>
        <taxon>Acanthomorphata</taxon>
        <taxon>Anabantaria</taxon>
        <taxon>Synbranchiformes</taxon>
        <taxon>Synbranchidae</taxon>
        <taxon>Monopterus</taxon>
    </lineage>
</organism>
<dbReference type="RefSeq" id="XP_020455265.1">
    <property type="nucleotide sequence ID" value="XM_020599609.1"/>
</dbReference>
<keyword evidence="5" id="KW-0539">Nucleus</keyword>
<dbReference type="InterPro" id="IPR041367">
    <property type="entry name" value="Znf-CCCH_4"/>
</dbReference>
<protein>
    <submittedName>
        <fullName evidence="11">Uncharacterized protein</fullName>
    </submittedName>
</protein>
<dbReference type="RefSeq" id="XP_020455266.1">
    <property type="nucleotide sequence ID" value="XM_020599610.1"/>
</dbReference>
<dbReference type="InterPro" id="IPR051712">
    <property type="entry name" value="ARTD-AVP"/>
</dbReference>
<feature type="domain" description="WWE" evidence="10">
    <location>
        <begin position="158"/>
        <end position="249"/>
    </location>
</feature>
<dbReference type="SUPFAM" id="SSF117839">
    <property type="entry name" value="WWE domain"/>
    <property type="match status" value="2"/>
</dbReference>
<name>A0A3Q3JCA2_MONAL</name>
<accession>A0A3Q3JCA2</accession>
<keyword evidence="3 7" id="KW-0863">Zinc-finger</keyword>
<feature type="zinc finger region" description="C3H1-type" evidence="7">
    <location>
        <begin position="30"/>
        <end position="54"/>
    </location>
</feature>
<evidence type="ECO:0000256" key="3">
    <source>
        <dbReference type="ARBA" id="ARBA00022771"/>
    </source>
</evidence>
<evidence type="ECO:0000259" key="10">
    <source>
        <dbReference type="PROSITE" id="PS50918"/>
    </source>
</evidence>
<dbReference type="Proteomes" id="UP000261600">
    <property type="component" value="Unplaced"/>
</dbReference>
<keyword evidence="12" id="KW-1185">Reference proteome</keyword>
<dbReference type="InterPro" id="IPR000571">
    <property type="entry name" value="Znf_CCCH"/>
</dbReference>
<dbReference type="STRING" id="43700.ENSMALP00000016683"/>
<reference evidence="11" key="1">
    <citation type="submission" date="2025-08" db="UniProtKB">
        <authorList>
            <consortium name="Ensembl"/>
        </authorList>
    </citation>
    <scope>IDENTIFICATION</scope>
</reference>
<comment type="subcellular location">
    <subcellularLocation>
        <location evidence="1">Nucleus</location>
    </subcellularLocation>
</comment>
<dbReference type="PANTHER" id="PTHR45740">
    <property type="entry name" value="POLY [ADP-RIBOSE] POLYMERASE"/>
    <property type="match status" value="1"/>
</dbReference>
<dbReference type="Pfam" id="PF23466">
    <property type="entry name" value="WWE_4"/>
    <property type="match status" value="1"/>
</dbReference>
<comment type="similarity">
    <text evidence="6">Belongs to the ARTD/PARP family.</text>
</comment>
<evidence type="ECO:0000256" key="2">
    <source>
        <dbReference type="ARBA" id="ARBA00022723"/>
    </source>
</evidence>
<dbReference type="GO" id="GO:0005634">
    <property type="term" value="C:nucleus"/>
    <property type="evidence" value="ECO:0007669"/>
    <property type="project" value="UniProtKB-SubCell"/>
</dbReference>
<dbReference type="OrthoDB" id="20729at2759"/>
<dbReference type="Gene3D" id="4.10.1000.10">
    <property type="entry name" value="Zinc finger, CCCH-type"/>
    <property type="match status" value="1"/>
</dbReference>
<dbReference type="PANTHER" id="PTHR45740:SF14">
    <property type="entry name" value="NOVEL PROTEIN"/>
    <property type="match status" value="1"/>
</dbReference>
<feature type="compositionally biased region" description="Acidic residues" evidence="8">
    <location>
        <begin position="9"/>
        <end position="32"/>
    </location>
</feature>
<feature type="domain" description="C3H1-type" evidence="9">
    <location>
        <begin position="30"/>
        <end position="54"/>
    </location>
</feature>